<dbReference type="PANTHER" id="PTHR37563:SF2">
    <property type="entry name" value="PHYTANOYL-COA DIOXYGENASE FAMILY PROTEIN (AFU_ORTHOLOGUE AFUA_2G03330)"/>
    <property type="match status" value="1"/>
</dbReference>
<comment type="caution">
    <text evidence="2">The sequence shown here is derived from an EMBL/GenBank/DDBJ whole genome shotgun (WGS) entry which is preliminary data.</text>
</comment>
<dbReference type="Gene3D" id="2.60.120.620">
    <property type="entry name" value="q2cbj1_9rhob like domain"/>
    <property type="match status" value="1"/>
</dbReference>
<name>A0A9W9WIA8_9EURO</name>
<accession>A0A9W9WIA8</accession>
<dbReference type="Pfam" id="PF05721">
    <property type="entry name" value="PhyH"/>
    <property type="match status" value="1"/>
</dbReference>
<sequence length="307" mass="34832">MSQLLFKAPKVLGRCQIRELSAQIGKLTSHPTSIRPSRDEIKHERLSDQNLEVAIRSLYQDGLVVIENVIPHDCLDRLNKKMVEDAYYLQSKKENSPFNYNPGNIQQDAPPVREYFEPSIFMSNTAMPPTAENPPKSQPVHSDADFAHPSHPFAHVINVPLITMTPENGSTEVWLGTHSDTGLHVQEGEHGERASGRIKLDELENRRLDRPPCQPVVPKGSLVVRDLRLWHAGVGNQTKDPRVMLAMIHFAPWYRNPMKLEFADDLKPVIEGETELEIPVDWVSKSTALSRYLNRGFGNAYDFNQYP</sequence>
<evidence type="ECO:0000313" key="3">
    <source>
        <dbReference type="Proteomes" id="UP001147760"/>
    </source>
</evidence>
<evidence type="ECO:0000256" key="1">
    <source>
        <dbReference type="SAM" id="MobiDB-lite"/>
    </source>
</evidence>
<organism evidence="2 3">
    <name type="scientific">Penicillium desertorum</name>
    <dbReference type="NCBI Taxonomy" id="1303715"/>
    <lineage>
        <taxon>Eukaryota</taxon>
        <taxon>Fungi</taxon>
        <taxon>Dikarya</taxon>
        <taxon>Ascomycota</taxon>
        <taxon>Pezizomycotina</taxon>
        <taxon>Eurotiomycetes</taxon>
        <taxon>Eurotiomycetidae</taxon>
        <taxon>Eurotiales</taxon>
        <taxon>Aspergillaceae</taxon>
        <taxon>Penicillium</taxon>
    </lineage>
</organism>
<keyword evidence="3" id="KW-1185">Reference proteome</keyword>
<proteinExistence type="predicted"/>
<dbReference type="InterPro" id="IPR008775">
    <property type="entry name" value="Phytyl_CoA_dOase-like"/>
</dbReference>
<dbReference type="EMBL" id="JAPWDO010000007">
    <property type="protein sequence ID" value="KAJ5462378.1"/>
    <property type="molecule type" value="Genomic_DNA"/>
</dbReference>
<reference evidence="2" key="2">
    <citation type="journal article" date="2023" name="IMA Fungus">
        <title>Comparative genomic study of the Penicillium genus elucidates a diverse pangenome and 15 lateral gene transfer events.</title>
        <authorList>
            <person name="Petersen C."/>
            <person name="Sorensen T."/>
            <person name="Nielsen M.R."/>
            <person name="Sondergaard T.E."/>
            <person name="Sorensen J.L."/>
            <person name="Fitzpatrick D.A."/>
            <person name="Frisvad J.C."/>
            <person name="Nielsen K.L."/>
        </authorList>
    </citation>
    <scope>NUCLEOTIDE SEQUENCE</scope>
    <source>
        <strain evidence="2">IBT 17660</strain>
    </source>
</reference>
<gene>
    <name evidence="2" type="ORF">N7530_010583</name>
</gene>
<evidence type="ECO:0000313" key="2">
    <source>
        <dbReference type="EMBL" id="KAJ5462378.1"/>
    </source>
</evidence>
<dbReference type="AlphaFoldDB" id="A0A9W9WIA8"/>
<dbReference type="Proteomes" id="UP001147760">
    <property type="component" value="Unassembled WGS sequence"/>
</dbReference>
<evidence type="ECO:0008006" key="4">
    <source>
        <dbReference type="Google" id="ProtNLM"/>
    </source>
</evidence>
<protein>
    <recommendedName>
        <fullName evidence="4">Phytanoyl-CoA dioxygenase</fullName>
    </recommendedName>
</protein>
<dbReference type="SUPFAM" id="SSF51197">
    <property type="entry name" value="Clavaminate synthase-like"/>
    <property type="match status" value="1"/>
</dbReference>
<dbReference type="InterPro" id="IPR051961">
    <property type="entry name" value="Fungal_Metabolite_Diox"/>
</dbReference>
<dbReference type="OrthoDB" id="407832at2759"/>
<dbReference type="PANTHER" id="PTHR37563">
    <property type="entry name" value="PHYTANOYL-COA DIOXYGENASE FAMILY PROTEIN (AFU_ORTHOLOGUE AFUA_2G03330)"/>
    <property type="match status" value="1"/>
</dbReference>
<feature type="region of interest" description="Disordered" evidence="1">
    <location>
        <begin position="125"/>
        <end position="147"/>
    </location>
</feature>
<reference evidence="2" key="1">
    <citation type="submission" date="2022-12" db="EMBL/GenBank/DDBJ databases">
        <authorList>
            <person name="Petersen C."/>
        </authorList>
    </citation>
    <scope>NUCLEOTIDE SEQUENCE</scope>
    <source>
        <strain evidence="2">IBT 17660</strain>
    </source>
</reference>